<reference evidence="3" key="1">
    <citation type="journal article" date="2019" name="Int. J. Syst. Evol. Microbiol.">
        <title>The Global Catalogue of Microorganisms (GCM) 10K type strain sequencing project: providing services to taxonomists for standard genome sequencing and annotation.</title>
        <authorList>
            <consortium name="The Broad Institute Genomics Platform"/>
            <consortium name="The Broad Institute Genome Sequencing Center for Infectious Disease"/>
            <person name="Wu L."/>
            <person name="Ma J."/>
        </authorList>
    </citation>
    <scope>NUCLEOTIDE SEQUENCE [LARGE SCALE GENOMIC DNA]</scope>
    <source>
        <strain evidence="3">JCM 17543</strain>
    </source>
</reference>
<sequence>MRKSEAEAVRLNIWSAINPILWVLAGAFAGPIVAALPIMASVWGTAGCAAVLVLNYGWHTVPAKVKIPACLLVGAFVALCIYKGVREYTGANYPLKYRVCGAPSYANGYVDGIFFGLEWVNPNKANVNVQPIKRSLNAGDRHSKLPLVAMTVAVHPSGNASDDPKTTDYVAFDPPLTPKGSLSGDAHYEFKIGPDPQHLRQDFVVDGMFSLGFTDDQDGYRFEFSPTGSSKLAYVGECDISTQIAAQPLG</sequence>
<comment type="caution">
    <text evidence="2">The sequence shown here is derived from an EMBL/GenBank/DDBJ whole genome shotgun (WGS) entry which is preliminary data.</text>
</comment>
<feature type="transmembrane region" description="Helical" evidence="1">
    <location>
        <begin position="12"/>
        <end position="34"/>
    </location>
</feature>
<keyword evidence="1" id="KW-1133">Transmembrane helix</keyword>
<evidence type="ECO:0000313" key="2">
    <source>
        <dbReference type="EMBL" id="GAA3887362.1"/>
    </source>
</evidence>
<evidence type="ECO:0000256" key="1">
    <source>
        <dbReference type="SAM" id="Phobius"/>
    </source>
</evidence>
<dbReference type="RefSeq" id="WP_344697930.1">
    <property type="nucleotide sequence ID" value="NZ_BAABBM010000001.1"/>
</dbReference>
<proteinExistence type="predicted"/>
<evidence type="ECO:0000313" key="3">
    <source>
        <dbReference type="Proteomes" id="UP001500827"/>
    </source>
</evidence>
<gene>
    <name evidence="2" type="ORF">GCM10022276_03040</name>
</gene>
<accession>A0ABP7KT48</accession>
<organism evidence="2 3">
    <name type="scientific">Sphingomonas limnosediminicola</name>
    <dbReference type="NCBI Taxonomy" id="940133"/>
    <lineage>
        <taxon>Bacteria</taxon>
        <taxon>Pseudomonadati</taxon>
        <taxon>Pseudomonadota</taxon>
        <taxon>Alphaproteobacteria</taxon>
        <taxon>Sphingomonadales</taxon>
        <taxon>Sphingomonadaceae</taxon>
        <taxon>Sphingomonas</taxon>
    </lineage>
</organism>
<dbReference type="EMBL" id="BAABBM010000001">
    <property type="protein sequence ID" value="GAA3887362.1"/>
    <property type="molecule type" value="Genomic_DNA"/>
</dbReference>
<feature type="transmembrane region" description="Helical" evidence="1">
    <location>
        <begin position="65"/>
        <end position="85"/>
    </location>
</feature>
<protein>
    <submittedName>
        <fullName evidence="2">Uncharacterized protein</fullName>
    </submittedName>
</protein>
<keyword evidence="1" id="KW-0812">Transmembrane</keyword>
<dbReference type="Proteomes" id="UP001500827">
    <property type="component" value="Unassembled WGS sequence"/>
</dbReference>
<keyword evidence="3" id="KW-1185">Reference proteome</keyword>
<keyword evidence="1" id="KW-0472">Membrane</keyword>
<name>A0ABP7KT48_9SPHN</name>